<evidence type="ECO:0000313" key="3">
    <source>
        <dbReference type="Proteomes" id="UP001579974"/>
    </source>
</evidence>
<feature type="region of interest" description="Disordered" evidence="1">
    <location>
        <begin position="126"/>
        <end position="153"/>
    </location>
</feature>
<protein>
    <submittedName>
        <fullName evidence="2">Uncharacterized protein</fullName>
    </submittedName>
</protein>
<name>A0ABV5ANG0_9BACL</name>
<evidence type="ECO:0000313" key="2">
    <source>
        <dbReference type="EMBL" id="MFB5193155.1"/>
    </source>
</evidence>
<reference evidence="2 3" key="1">
    <citation type="journal article" date="2024" name="Int. J. Mol. Sci.">
        <title>Exploration of Alicyclobacillus spp. Genome in Search of Antibiotic Resistance.</title>
        <authorList>
            <person name="Bucka-Kolendo J."/>
            <person name="Kiousi D.E."/>
            <person name="Dekowska A."/>
            <person name="Mikolajczuk-Szczyrba A."/>
            <person name="Karadedos D.M."/>
            <person name="Michael P."/>
            <person name="Galanis A."/>
            <person name="Sokolowska B."/>
        </authorList>
    </citation>
    <scope>NUCLEOTIDE SEQUENCE [LARGE SCALE GENOMIC DNA]</scope>
    <source>
        <strain evidence="2 3">KKP 3000</strain>
    </source>
</reference>
<feature type="compositionally biased region" description="Polar residues" evidence="1">
    <location>
        <begin position="129"/>
        <end position="153"/>
    </location>
</feature>
<comment type="caution">
    <text evidence="2">The sequence shown here is derived from an EMBL/GenBank/DDBJ whole genome shotgun (WGS) entry which is preliminary data.</text>
</comment>
<organism evidence="2 3">
    <name type="scientific">Alicyclobacillus fastidiosus</name>
    <dbReference type="NCBI Taxonomy" id="392011"/>
    <lineage>
        <taxon>Bacteria</taxon>
        <taxon>Bacillati</taxon>
        <taxon>Bacillota</taxon>
        <taxon>Bacilli</taxon>
        <taxon>Bacillales</taxon>
        <taxon>Alicyclobacillaceae</taxon>
        <taxon>Alicyclobacillus</taxon>
    </lineage>
</organism>
<proteinExistence type="predicted"/>
<dbReference type="Proteomes" id="UP001579974">
    <property type="component" value="Unassembled WGS sequence"/>
</dbReference>
<dbReference type="EMBL" id="JBDXSU010000043">
    <property type="protein sequence ID" value="MFB5193155.1"/>
    <property type="molecule type" value="Genomic_DNA"/>
</dbReference>
<keyword evidence="3" id="KW-1185">Reference proteome</keyword>
<gene>
    <name evidence="2" type="ORF">KKP3000_003101</name>
</gene>
<dbReference type="RefSeq" id="WP_368781047.1">
    <property type="nucleotide sequence ID" value="NZ_CP162942.1"/>
</dbReference>
<accession>A0ABV5ANG0</accession>
<sequence>MKIRTMLGITGLLALPVTSVITFGLPSTSLADDSQPQTQAATLSQAQIQQTVGEVITKQGTYLRISQPLSSLDIPTSEIAKSPADINNPGIEAIVKPYGVFVLAGSAPAAKIFGTNQSANAAIAPATSDAGSNSDTALSEIQQFQKQWEQTHH</sequence>
<evidence type="ECO:0000256" key="1">
    <source>
        <dbReference type="SAM" id="MobiDB-lite"/>
    </source>
</evidence>